<organism evidence="2">
    <name type="scientific">Leptospira ellisii</name>
    <dbReference type="NCBI Taxonomy" id="2023197"/>
    <lineage>
        <taxon>Bacteria</taxon>
        <taxon>Pseudomonadati</taxon>
        <taxon>Spirochaetota</taxon>
        <taxon>Spirochaetia</taxon>
        <taxon>Leptospirales</taxon>
        <taxon>Leptospiraceae</taxon>
        <taxon>Leptospira</taxon>
    </lineage>
</organism>
<protein>
    <submittedName>
        <fullName evidence="2">DNA alkylation repair protein</fullName>
    </submittedName>
</protein>
<dbReference type="EMBL" id="NPEF01000039">
    <property type="protein sequence ID" value="PJZ93867.1"/>
    <property type="molecule type" value="Genomic_DNA"/>
</dbReference>
<reference evidence="2" key="1">
    <citation type="submission" date="2017-07" db="EMBL/GenBank/DDBJ databases">
        <title>Leptospira spp. isolated from tropical soils.</title>
        <authorList>
            <person name="Thibeaux R."/>
            <person name="Iraola G."/>
            <person name="Ferres I."/>
            <person name="Bierque E."/>
            <person name="Girault D."/>
            <person name="Soupe-Gilbert M.-E."/>
            <person name="Picardeau M."/>
            <person name="Goarant C."/>
        </authorList>
    </citation>
    <scope>NUCLEOTIDE SEQUENCE [LARGE SCALE GENOMIC DNA]</scope>
    <source>
        <strain evidence="2">ATI7-C-A5</strain>
    </source>
</reference>
<evidence type="ECO:0000313" key="3">
    <source>
        <dbReference type="Proteomes" id="UP000232122"/>
    </source>
</evidence>
<dbReference type="SUPFAM" id="SSF48371">
    <property type="entry name" value="ARM repeat"/>
    <property type="match status" value="1"/>
</dbReference>
<dbReference type="Gene3D" id="1.25.10.90">
    <property type="match status" value="1"/>
</dbReference>
<evidence type="ECO:0000313" key="1">
    <source>
        <dbReference type="EMBL" id="MDV6236626.1"/>
    </source>
</evidence>
<dbReference type="Pfam" id="PF08713">
    <property type="entry name" value="DNA_alkylation"/>
    <property type="match status" value="1"/>
</dbReference>
<reference evidence="1" key="3">
    <citation type="submission" date="2023-10" db="EMBL/GenBank/DDBJ databases">
        <authorList>
            <person name="Picardeau M."/>
            <person name="Thibeaux R."/>
        </authorList>
    </citation>
    <scope>NUCLEOTIDE SEQUENCE</scope>
    <source>
        <strain evidence="1">ATI7-C-A5</strain>
    </source>
</reference>
<accession>A0A2N0BBG0</accession>
<evidence type="ECO:0000313" key="2">
    <source>
        <dbReference type="EMBL" id="PJZ93867.1"/>
    </source>
</evidence>
<dbReference type="RefSeq" id="WP_100764764.1">
    <property type="nucleotide sequence ID" value="NZ_NPEF02000015.1"/>
</dbReference>
<dbReference type="EMBL" id="NPEF02000015">
    <property type="protein sequence ID" value="MDV6236626.1"/>
    <property type="molecule type" value="Genomic_DNA"/>
</dbReference>
<name>A0A2N0BBG0_9LEPT</name>
<dbReference type="OrthoDB" id="9775346at2"/>
<dbReference type="PANTHER" id="PTHR34070:SF1">
    <property type="entry name" value="DNA ALKYLATION REPAIR PROTEIN"/>
    <property type="match status" value="1"/>
</dbReference>
<proteinExistence type="predicted"/>
<dbReference type="Proteomes" id="UP000232122">
    <property type="component" value="Unassembled WGS sequence"/>
</dbReference>
<dbReference type="InterPro" id="IPR016024">
    <property type="entry name" value="ARM-type_fold"/>
</dbReference>
<dbReference type="AlphaFoldDB" id="A0A2N0BBG0"/>
<reference evidence="1 3" key="2">
    <citation type="journal article" date="2018" name="Microb. Genom.">
        <title>Deciphering the unexplored Leptospira diversity from soils uncovers genomic evolution to virulence.</title>
        <authorList>
            <person name="Thibeaux R."/>
            <person name="Iraola G."/>
            <person name="Ferres I."/>
            <person name="Bierque E."/>
            <person name="Girault D."/>
            <person name="Soupe-Gilbert M.E."/>
            <person name="Picardeau M."/>
            <person name="Goarant C."/>
        </authorList>
    </citation>
    <scope>NUCLEOTIDE SEQUENCE [LARGE SCALE GENOMIC DNA]</scope>
    <source>
        <strain evidence="1 3">ATI7-C-A5</strain>
    </source>
</reference>
<dbReference type="InterPro" id="IPR014825">
    <property type="entry name" value="DNA_alkylation"/>
</dbReference>
<comment type="caution">
    <text evidence="2">The sequence shown here is derived from an EMBL/GenBank/DDBJ whole genome shotgun (WGS) entry which is preliminary data.</text>
</comment>
<dbReference type="PANTHER" id="PTHR34070">
    <property type="entry name" value="ARMADILLO-TYPE FOLD"/>
    <property type="match status" value="1"/>
</dbReference>
<gene>
    <name evidence="1" type="ORF">CH379_013430</name>
    <name evidence="2" type="ORF">CH379_05645</name>
</gene>
<sequence length="245" mass="28087">MDSITSKKEIKTILSELWASCDSEKDFLAKVESELLLKKTKFPLLEFAALEIHSRLTEKRRNDLLDEIGRLRHMGGYVIAGMMLQLDLETRFEESLAKAGELMVSGDEWYVCDIVGERVFGHCLLVYPERTVPILKRYLRHENGWIVRSVGVASHYAVKKGLEKRHVETLLSLLLEKSNATDFHTKKGIGWGIKTIAKFHPDLVRKISDRLEDDLSVNVYFKNKIRIGLGKSAKYASKRPNQKRS</sequence>
<keyword evidence="3" id="KW-1185">Reference proteome</keyword>